<evidence type="ECO:0000313" key="10">
    <source>
        <dbReference type="EMBL" id="UUX48563.1"/>
    </source>
</evidence>
<dbReference type="InterPro" id="IPR003784">
    <property type="entry name" value="BioY"/>
</dbReference>
<comment type="similarity">
    <text evidence="2 8">Belongs to the BioY family.</text>
</comment>
<comment type="subcellular location">
    <subcellularLocation>
        <location evidence="1 8">Cell membrane</location>
        <topology evidence="1 8">Multi-pass membrane protein</topology>
    </subcellularLocation>
</comment>
<dbReference type="GO" id="GO:0015225">
    <property type="term" value="F:biotin transmembrane transporter activity"/>
    <property type="evidence" value="ECO:0007669"/>
    <property type="project" value="UniProtKB-UniRule"/>
</dbReference>
<keyword evidence="6 9" id="KW-1133">Transmembrane helix</keyword>
<feature type="transmembrane region" description="Helical" evidence="9">
    <location>
        <begin position="115"/>
        <end position="141"/>
    </location>
</feature>
<feature type="transmembrane region" description="Helical" evidence="9">
    <location>
        <begin position="78"/>
        <end position="103"/>
    </location>
</feature>
<evidence type="ECO:0000256" key="4">
    <source>
        <dbReference type="ARBA" id="ARBA00022475"/>
    </source>
</evidence>
<keyword evidence="7 8" id="KW-0472">Membrane</keyword>
<keyword evidence="5 9" id="KW-0812">Transmembrane</keyword>
<dbReference type="GO" id="GO:0005886">
    <property type="term" value="C:plasma membrane"/>
    <property type="evidence" value="ECO:0007669"/>
    <property type="project" value="UniProtKB-SubCell"/>
</dbReference>
<sequence length="183" mass="18638">MSTRDLVLIALLAAITAVLGLFPALTLPLTGVPVTAQTLGVMLAGSLLGARRGGLALVVFLVLVALGLPLLAGGRGGAAVFAGVTAGFLFSWPVAAFAIGWMTEKSWSRYDLKHAILINVAGGILVVYAGGLAWMSAVAGIPLDKALFGSLPFIPGDALKVAAASAVAVTLKRYHQHPLGQTV</sequence>
<evidence type="ECO:0000256" key="2">
    <source>
        <dbReference type="ARBA" id="ARBA00010692"/>
    </source>
</evidence>
<evidence type="ECO:0000256" key="1">
    <source>
        <dbReference type="ARBA" id="ARBA00004651"/>
    </source>
</evidence>
<accession>A0A9J7ALN8</accession>
<name>A0A9J7ALN8_9PROT</name>
<dbReference type="KEGG" id="naci:NUH88_14210"/>
<evidence type="ECO:0000256" key="8">
    <source>
        <dbReference type="PIRNR" id="PIRNR016661"/>
    </source>
</evidence>
<reference evidence="10" key="1">
    <citation type="submission" date="2022-08" db="EMBL/GenBank/DDBJ databases">
        <title>Nisaea acidiphila sp. nov., isolated from a marine algal debris and emended description of the genus Nisaea Urios et al. 2008.</title>
        <authorList>
            <person name="Kwon K."/>
        </authorList>
    </citation>
    <scope>NUCLEOTIDE SEQUENCE</scope>
    <source>
        <strain evidence="10">MEBiC11861</strain>
    </source>
</reference>
<keyword evidence="3 8" id="KW-0813">Transport</keyword>
<dbReference type="PIRSF" id="PIRSF016661">
    <property type="entry name" value="BioY"/>
    <property type="match status" value="1"/>
</dbReference>
<dbReference type="Pfam" id="PF02632">
    <property type="entry name" value="BioY"/>
    <property type="match status" value="1"/>
</dbReference>
<dbReference type="PANTHER" id="PTHR34295">
    <property type="entry name" value="BIOTIN TRANSPORTER BIOY"/>
    <property type="match status" value="1"/>
</dbReference>
<feature type="transmembrane region" description="Helical" evidence="9">
    <location>
        <begin position="55"/>
        <end position="72"/>
    </location>
</feature>
<evidence type="ECO:0000313" key="11">
    <source>
        <dbReference type="Proteomes" id="UP001060336"/>
    </source>
</evidence>
<keyword evidence="4 8" id="KW-1003">Cell membrane</keyword>
<dbReference type="Gene3D" id="1.10.1760.20">
    <property type="match status" value="1"/>
</dbReference>
<gene>
    <name evidence="10" type="ORF">NUH88_14210</name>
</gene>
<dbReference type="PANTHER" id="PTHR34295:SF4">
    <property type="entry name" value="BIOTIN TRANSPORTER BIOY-RELATED"/>
    <property type="match status" value="1"/>
</dbReference>
<evidence type="ECO:0000256" key="3">
    <source>
        <dbReference type="ARBA" id="ARBA00022448"/>
    </source>
</evidence>
<organism evidence="10 11">
    <name type="scientific">Nisaea acidiphila</name>
    <dbReference type="NCBI Taxonomy" id="1862145"/>
    <lineage>
        <taxon>Bacteria</taxon>
        <taxon>Pseudomonadati</taxon>
        <taxon>Pseudomonadota</taxon>
        <taxon>Alphaproteobacteria</taxon>
        <taxon>Rhodospirillales</taxon>
        <taxon>Thalassobaculaceae</taxon>
        <taxon>Nisaea</taxon>
    </lineage>
</organism>
<evidence type="ECO:0000256" key="7">
    <source>
        <dbReference type="ARBA" id="ARBA00023136"/>
    </source>
</evidence>
<evidence type="ECO:0000256" key="9">
    <source>
        <dbReference type="SAM" id="Phobius"/>
    </source>
</evidence>
<evidence type="ECO:0000256" key="5">
    <source>
        <dbReference type="ARBA" id="ARBA00022692"/>
    </source>
</evidence>
<evidence type="ECO:0000256" key="6">
    <source>
        <dbReference type="ARBA" id="ARBA00022989"/>
    </source>
</evidence>
<dbReference type="Proteomes" id="UP001060336">
    <property type="component" value="Chromosome"/>
</dbReference>
<protein>
    <recommendedName>
        <fullName evidence="8">Biotin transporter</fullName>
    </recommendedName>
</protein>
<dbReference type="RefSeq" id="WP_257767070.1">
    <property type="nucleotide sequence ID" value="NZ_CP102480.1"/>
</dbReference>
<dbReference type="EMBL" id="CP102480">
    <property type="protein sequence ID" value="UUX48563.1"/>
    <property type="molecule type" value="Genomic_DNA"/>
</dbReference>
<dbReference type="AlphaFoldDB" id="A0A9J7ALN8"/>
<keyword evidence="11" id="KW-1185">Reference proteome</keyword>
<proteinExistence type="inferred from homology"/>